<dbReference type="AlphaFoldDB" id="A0A835CM55"/>
<organism evidence="1 2">
    <name type="scientific">Senna tora</name>
    <dbReference type="NCBI Taxonomy" id="362788"/>
    <lineage>
        <taxon>Eukaryota</taxon>
        <taxon>Viridiplantae</taxon>
        <taxon>Streptophyta</taxon>
        <taxon>Embryophyta</taxon>
        <taxon>Tracheophyta</taxon>
        <taxon>Spermatophyta</taxon>
        <taxon>Magnoliopsida</taxon>
        <taxon>eudicotyledons</taxon>
        <taxon>Gunneridae</taxon>
        <taxon>Pentapetalae</taxon>
        <taxon>rosids</taxon>
        <taxon>fabids</taxon>
        <taxon>Fabales</taxon>
        <taxon>Fabaceae</taxon>
        <taxon>Caesalpinioideae</taxon>
        <taxon>Cassia clade</taxon>
        <taxon>Senna</taxon>
    </lineage>
</organism>
<protein>
    <submittedName>
        <fullName evidence="1">Uncharacterized protein</fullName>
    </submittedName>
</protein>
<sequence>MAFNAFGLITVFEEKKVSTLTAFPKRKELLITGQVLRECNSSNLL</sequence>
<gene>
    <name evidence="1" type="ORF">G2W53_000972</name>
</gene>
<dbReference type="Proteomes" id="UP000634136">
    <property type="component" value="Unassembled WGS sequence"/>
</dbReference>
<comment type="caution">
    <text evidence="1">The sequence shown here is derived from an EMBL/GenBank/DDBJ whole genome shotgun (WGS) entry which is preliminary data.</text>
</comment>
<evidence type="ECO:0000313" key="1">
    <source>
        <dbReference type="EMBL" id="KAF7844067.1"/>
    </source>
</evidence>
<reference evidence="1" key="1">
    <citation type="submission" date="2020-09" db="EMBL/GenBank/DDBJ databases">
        <title>Genome-Enabled Discovery of Anthraquinone Biosynthesis in Senna tora.</title>
        <authorList>
            <person name="Kang S.-H."/>
            <person name="Pandey R.P."/>
            <person name="Lee C.-M."/>
            <person name="Sim J.-S."/>
            <person name="Jeong J.-T."/>
            <person name="Choi B.-S."/>
            <person name="Jung M."/>
            <person name="Ginzburg D."/>
            <person name="Zhao K."/>
            <person name="Won S.Y."/>
            <person name="Oh T.-J."/>
            <person name="Yu Y."/>
            <person name="Kim N.-H."/>
            <person name="Lee O.R."/>
            <person name="Lee T.-H."/>
            <person name="Bashyal P."/>
            <person name="Kim T.-S."/>
            <person name="Lee W.-H."/>
            <person name="Kawkins C."/>
            <person name="Kim C.-K."/>
            <person name="Kim J.S."/>
            <person name="Ahn B.O."/>
            <person name="Rhee S.Y."/>
            <person name="Sohng J.K."/>
        </authorList>
    </citation>
    <scope>NUCLEOTIDE SEQUENCE</scope>
    <source>
        <tissue evidence="1">Leaf</tissue>
    </source>
</reference>
<accession>A0A835CM55</accession>
<keyword evidence="2" id="KW-1185">Reference proteome</keyword>
<proteinExistence type="predicted"/>
<evidence type="ECO:0000313" key="2">
    <source>
        <dbReference type="Proteomes" id="UP000634136"/>
    </source>
</evidence>
<name>A0A835CM55_9FABA</name>
<dbReference type="EMBL" id="JAAIUW010000001">
    <property type="protein sequence ID" value="KAF7844067.1"/>
    <property type="molecule type" value="Genomic_DNA"/>
</dbReference>